<dbReference type="Proteomes" id="UP001164705">
    <property type="component" value="Chromosome"/>
</dbReference>
<protein>
    <submittedName>
        <fullName evidence="1">Class I lanthipeptide</fullName>
    </submittedName>
</protein>
<keyword evidence="2" id="KW-1185">Reference proteome</keyword>
<dbReference type="AlphaFoldDB" id="A0A9E8MTH3"/>
<evidence type="ECO:0000313" key="1">
    <source>
        <dbReference type="EMBL" id="WAC01046.1"/>
    </source>
</evidence>
<name>A0A9E8MTH3_9FLAO</name>
<sequence>MKTQNKKLDFSKNSVLELNDQQLTGVAGGGESVGVTISFHEVTSWYWPAFSLILEIE</sequence>
<proteinExistence type="predicted"/>
<reference evidence="1" key="1">
    <citation type="submission" date="2022-11" db="EMBL/GenBank/DDBJ databases">
        <title>Lacinutrix neustonica HL-RS19T sp. nov., isolated from the surface microlayer sample of brackish Lake Shihwa.</title>
        <authorList>
            <person name="Choi J.Y."/>
            <person name="Hwang C.Y."/>
        </authorList>
    </citation>
    <scope>NUCLEOTIDE SEQUENCE</scope>
    <source>
        <strain evidence="1">HL-RS19</strain>
    </source>
</reference>
<dbReference type="EMBL" id="CP113088">
    <property type="protein sequence ID" value="WAC01046.1"/>
    <property type="molecule type" value="Genomic_DNA"/>
</dbReference>
<organism evidence="1 2">
    <name type="scientific">Lacinutrix neustonica</name>
    <dbReference type="NCBI Taxonomy" id="2980107"/>
    <lineage>
        <taxon>Bacteria</taxon>
        <taxon>Pseudomonadati</taxon>
        <taxon>Bacteroidota</taxon>
        <taxon>Flavobacteriia</taxon>
        <taxon>Flavobacteriales</taxon>
        <taxon>Flavobacteriaceae</taxon>
        <taxon>Lacinutrix</taxon>
    </lineage>
</organism>
<dbReference type="RefSeq" id="WP_267675595.1">
    <property type="nucleotide sequence ID" value="NZ_CP113088.1"/>
</dbReference>
<gene>
    <name evidence="1" type="ORF">N7U66_12760</name>
</gene>
<dbReference type="KEGG" id="lnu:N7U66_12760"/>
<accession>A0A9E8MTH3</accession>
<dbReference type="NCBIfam" id="NF038153">
    <property type="entry name" value="lant_leader_L1a"/>
    <property type="match status" value="1"/>
</dbReference>
<evidence type="ECO:0000313" key="2">
    <source>
        <dbReference type="Proteomes" id="UP001164705"/>
    </source>
</evidence>
<dbReference type="InterPro" id="IPR058238">
    <property type="entry name" value="Lant_leader_dom"/>
</dbReference>